<dbReference type="Proteomes" id="UP000092444">
    <property type="component" value="Unassembled WGS sequence"/>
</dbReference>
<keyword evidence="8" id="KW-0833">Ubl conjugation pathway</keyword>
<keyword evidence="4" id="KW-0963">Cytoplasm</keyword>
<evidence type="ECO:0000256" key="2">
    <source>
        <dbReference type="ARBA" id="ARBA00004496"/>
    </source>
</evidence>
<dbReference type="FunFam" id="3.80.10.10:FF:000105">
    <property type="entry name" value="S-phase kinase-associated protein 2"/>
    <property type="match status" value="1"/>
</dbReference>
<dbReference type="GO" id="GO:0000209">
    <property type="term" value="P:protein polyubiquitination"/>
    <property type="evidence" value="ECO:0007669"/>
    <property type="project" value="UniProtKB-ARBA"/>
</dbReference>
<evidence type="ECO:0000256" key="11">
    <source>
        <dbReference type="ARBA" id="ARBA00023242"/>
    </source>
</evidence>
<feature type="compositionally biased region" description="Basic and acidic residues" evidence="16">
    <location>
        <begin position="170"/>
        <end position="180"/>
    </location>
</feature>
<evidence type="ECO:0000256" key="16">
    <source>
        <dbReference type="SAM" id="MobiDB-lite"/>
    </source>
</evidence>
<dbReference type="InterPro" id="IPR032675">
    <property type="entry name" value="LRR_dom_sf"/>
</dbReference>
<dbReference type="STRING" id="37546.A0A1B0G2E6"/>
<feature type="region of interest" description="Disordered" evidence="16">
    <location>
        <begin position="228"/>
        <end position="270"/>
    </location>
</feature>
<feature type="compositionally biased region" description="Basic and acidic residues" evidence="16">
    <location>
        <begin position="132"/>
        <end position="141"/>
    </location>
</feature>
<evidence type="ECO:0000259" key="17">
    <source>
        <dbReference type="PROSITE" id="PS50181"/>
    </source>
</evidence>
<dbReference type="SUPFAM" id="SSF52047">
    <property type="entry name" value="RNI-like"/>
    <property type="match status" value="1"/>
</dbReference>
<feature type="compositionally biased region" description="Low complexity" evidence="16">
    <location>
        <begin position="250"/>
        <end position="267"/>
    </location>
</feature>
<accession>A0A1B0G2E6</accession>
<evidence type="ECO:0000256" key="6">
    <source>
        <dbReference type="ARBA" id="ARBA00022614"/>
    </source>
</evidence>
<proteinExistence type="predicted"/>
<dbReference type="EnsemblMetazoa" id="GMOY007480-RA">
    <property type="protein sequence ID" value="GMOY007480-PA"/>
    <property type="gene ID" value="GMOY007480"/>
</dbReference>
<dbReference type="Pfam" id="PF12937">
    <property type="entry name" value="F-box-like"/>
    <property type="match status" value="1"/>
</dbReference>
<feature type="domain" description="F-box" evidence="17">
    <location>
        <begin position="298"/>
        <end position="344"/>
    </location>
</feature>
<dbReference type="PROSITE" id="PS50181">
    <property type="entry name" value="FBOX"/>
    <property type="match status" value="1"/>
</dbReference>
<organism evidence="18 19">
    <name type="scientific">Glossina morsitans morsitans</name>
    <name type="common">Savannah tsetse fly</name>
    <dbReference type="NCBI Taxonomy" id="37546"/>
    <lineage>
        <taxon>Eukaryota</taxon>
        <taxon>Metazoa</taxon>
        <taxon>Ecdysozoa</taxon>
        <taxon>Arthropoda</taxon>
        <taxon>Hexapoda</taxon>
        <taxon>Insecta</taxon>
        <taxon>Pterygota</taxon>
        <taxon>Neoptera</taxon>
        <taxon>Endopterygota</taxon>
        <taxon>Diptera</taxon>
        <taxon>Brachycera</taxon>
        <taxon>Muscomorpha</taxon>
        <taxon>Hippoboscoidea</taxon>
        <taxon>Glossinidae</taxon>
        <taxon>Glossina</taxon>
    </lineage>
</organism>
<dbReference type="SMART" id="SM00367">
    <property type="entry name" value="LRR_CC"/>
    <property type="match status" value="4"/>
</dbReference>
<name>A0A1B0G2E6_GLOMM</name>
<keyword evidence="11" id="KW-0539">Nucleus</keyword>
<evidence type="ECO:0000256" key="12">
    <source>
        <dbReference type="ARBA" id="ARBA00056227"/>
    </source>
</evidence>
<evidence type="ECO:0000256" key="14">
    <source>
        <dbReference type="ARBA" id="ARBA00077776"/>
    </source>
</evidence>
<evidence type="ECO:0000256" key="9">
    <source>
        <dbReference type="ARBA" id="ARBA00022843"/>
    </source>
</evidence>
<dbReference type="AlphaFoldDB" id="A0A1B0G2E6"/>
<evidence type="ECO:0000256" key="4">
    <source>
        <dbReference type="ARBA" id="ARBA00022490"/>
    </source>
</evidence>
<comment type="pathway">
    <text evidence="3">Protein modification; protein ubiquitination.</text>
</comment>
<dbReference type="SMART" id="SM00256">
    <property type="entry name" value="FBOX"/>
    <property type="match status" value="1"/>
</dbReference>
<keyword evidence="5" id="KW-0597">Phosphoprotein</keyword>
<keyword evidence="6" id="KW-0433">Leucine-rich repeat</keyword>
<evidence type="ECO:0000256" key="3">
    <source>
        <dbReference type="ARBA" id="ARBA00004906"/>
    </source>
</evidence>
<dbReference type="InterPro" id="IPR001810">
    <property type="entry name" value="F-box_dom"/>
</dbReference>
<dbReference type="GO" id="GO:0005634">
    <property type="term" value="C:nucleus"/>
    <property type="evidence" value="ECO:0007669"/>
    <property type="project" value="UniProtKB-SubCell"/>
</dbReference>
<evidence type="ECO:0000313" key="18">
    <source>
        <dbReference type="EnsemblMetazoa" id="GMOY007480-PA"/>
    </source>
</evidence>
<dbReference type="GO" id="GO:1905168">
    <property type="term" value="P:positive regulation of double-strand break repair via homologous recombination"/>
    <property type="evidence" value="ECO:0007669"/>
    <property type="project" value="UniProtKB-ARBA"/>
</dbReference>
<evidence type="ECO:0000256" key="8">
    <source>
        <dbReference type="ARBA" id="ARBA00022786"/>
    </source>
</evidence>
<dbReference type="PhylomeDB" id="A0A1B0G2E6"/>
<dbReference type="SUPFAM" id="SSF81383">
    <property type="entry name" value="F-box domain"/>
    <property type="match status" value="1"/>
</dbReference>
<sequence length="628" mass="70695">MCRVKVERRVLNCCLQHCSRCLLSDIKRLPSKSSKHPSGWKLAKLEGSSSPSALTNEYLEEMGIGMLDSEESSSSTASAIALAVTASPDENSNEATPNLDTIKFCHQTRLHYRNIDNSILDATTDNASNHSFADRNDKESKNNNNNNIGQRLNMNSNSNSSSSFEIYADDQQRQKTKNSDKFSVTSTQHKKMAANISVKSPSTGKRSPLATVACNGFIRNVQQQQQQQQQVISQQQRSHSPSMLPSTSRQAALMKQHQQLQKQQEQHLSPMHQSGIIPHKNFFLFRNHEMRETNLSGKDNFNTLSDEIILQIFKWLPKKTLLRCGYVSQRFNRCASDESLWSRLDLGGRSLKPGALENILKRGVVILRLAQAEINHPIFDVSFLENESDFEAKLQYLDLSMATITKLSLKLLLSRCRQLKKLSLEHVVLNDDICNEIAKNEDLEALNLAMCSGIEAWSVRKMLESLKQLSSLNISWTNLSVDAVTSLVTNITPNILRLNMAGCRKTMFDSHLESLHKRCPELLELDLSDCTGLTGNAINIICKFNALEYLSLSRCYSIPAAAYVELRNMSTLIYLDIFGMLTESTLAMLEQTFTKIGINKFIHSSVARPTVGTRRTSIWGLRTRDFHA</sequence>
<evidence type="ECO:0000256" key="5">
    <source>
        <dbReference type="ARBA" id="ARBA00022553"/>
    </source>
</evidence>
<dbReference type="GO" id="GO:0005737">
    <property type="term" value="C:cytoplasm"/>
    <property type="evidence" value="ECO:0007669"/>
    <property type="project" value="UniProtKB-SubCell"/>
</dbReference>
<keyword evidence="9" id="KW-0832">Ubl conjugation</keyword>
<evidence type="ECO:0000256" key="1">
    <source>
        <dbReference type="ARBA" id="ARBA00004123"/>
    </source>
</evidence>
<feature type="region of interest" description="Disordered" evidence="16">
    <location>
        <begin position="129"/>
        <end position="207"/>
    </location>
</feature>
<dbReference type="Gene3D" id="3.80.10.10">
    <property type="entry name" value="Ribonuclease Inhibitor"/>
    <property type="match status" value="1"/>
</dbReference>
<keyword evidence="10" id="KW-0007">Acetylation</keyword>
<dbReference type="PANTHER" id="PTHR16134">
    <property type="entry name" value="F-BOX/TPR REPEAT PROTEIN POF3"/>
    <property type="match status" value="1"/>
</dbReference>
<keyword evidence="7" id="KW-0677">Repeat</keyword>
<evidence type="ECO:0000256" key="15">
    <source>
        <dbReference type="ARBA" id="ARBA00081589"/>
    </source>
</evidence>
<reference evidence="18" key="1">
    <citation type="submission" date="2020-05" db="UniProtKB">
        <authorList>
            <consortium name="EnsemblMetazoa"/>
        </authorList>
    </citation>
    <scope>IDENTIFICATION</scope>
    <source>
        <strain evidence="18">Yale</strain>
    </source>
</reference>
<feature type="compositionally biased region" description="Polar residues" evidence="16">
    <location>
        <begin position="237"/>
        <end position="249"/>
    </location>
</feature>
<dbReference type="VEuPathDB" id="VectorBase:GMOY007480"/>
<comment type="subcellular location">
    <subcellularLocation>
        <location evidence="2">Cytoplasm</location>
    </subcellularLocation>
    <subcellularLocation>
        <location evidence="1">Nucleus</location>
    </subcellularLocation>
</comment>
<dbReference type="GO" id="GO:0140767">
    <property type="term" value="F:enzyme-substrate adaptor activity"/>
    <property type="evidence" value="ECO:0007669"/>
    <property type="project" value="UniProtKB-ARBA"/>
</dbReference>
<dbReference type="GO" id="GO:0000082">
    <property type="term" value="P:G1/S transition of mitotic cell cycle"/>
    <property type="evidence" value="ECO:0007669"/>
    <property type="project" value="UniProtKB-ARBA"/>
</dbReference>
<evidence type="ECO:0000313" key="19">
    <source>
        <dbReference type="Proteomes" id="UP000092444"/>
    </source>
</evidence>
<dbReference type="InterPro" id="IPR036047">
    <property type="entry name" value="F-box-like_dom_sf"/>
</dbReference>
<dbReference type="PANTHER" id="PTHR16134:SF148">
    <property type="entry name" value="S-PHASE KINASE-ASSOCIATED PROTEIN 2, ISOFORM A"/>
    <property type="match status" value="1"/>
</dbReference>
<dbReference type="InterPro" id="IPR006553">
    <property type="entry name" value="Leu-rich_rpt_Cys-con_subtyp"/>
</dbReference>
<comment type="function">
    <text evidence="12">Substrate recognition component of a SCF (SKP1-CUL1-F-box protein) E3 ubiquitin-protein ligase complex which mediates the ubiquitination and subsequent proteasomal degradation of target proteins involved in cell cycle progression, signal transduction and transcription. Specifically recognizes phosphorylated CDKN1B/p27kip and is involved in regulation of G1/S transition. Degradation of CDKN1B/p27kip also requires CKS1. Recognizes target proteins ORC1, CDT1, RBL2, KMT2A/MLL1, CDK9, RAG2, NBN, FOXO1, UBP43, YTHDF2, and probably MYC, TOB1 and TAL1. Degradation of TAL1 also requires STUB1. Recognizes CDKN1A in association with CCNE1 or CCNE2 and CDK2. Promotes ubiquitination and destruction of CDH1 in a CK1-dependent manner, thereby regulating cell migration. Following phosphorylation in response to DNA damage, mediates 'Lys-63'-linked ubiquitination of NBN, promoting ATM recruitment to DNA damage sites and DNA repair via homologous recombination.</text>
</comment>
<evidence type="ECO:0000256" key="10">
    <source>
        <dbReference type="ARBA" id="ARBA00022990"/>
    </source>
</evidence>
<keyword evidence="19" id="KW-1185">Reference proteome</keyword>
<dbReference type="GO" id="GO:0019005">
    <property type="term" value="C:SCF ubiquitin ligase complex"/>
    <property type="evidence" value="ECO:0007669"/>
    <property type="project" value="TreeGrafter"/>
</dbReference>
<dbReference type="GO" id="GO:0031146">
    <property type="term" value="P:SCF-dependent proteasomal ubiquitin-dependent protein catabolic process"/>
    <property type="evidence" value="ECO:0007669"/>
    <property type="project" value="TreeGrafter"/>
</dbReference>
<protein>
    <recommendedName>
        <fullName evidence="13">S-phase kinase-associated protein 2</fullName>
    </recommendedName>
    <alternativeName>
        <fullName evidence="15">Cyclin-A/CDK2-associated protein p45</fullName>
    </alternativeName>
    <alternativeName>
        <fullName evidence="14">F-box protein Skp2</fullName>
    </alternativeName>
</protein>
<evidence type="ECO:0000256" key="13">
    <source>
        <dbReference type="ARBA" id="ARBA00071634"/>
    </source>
</evidence>
<dbReference type="EMBL" id="CCAG010003931">
    <property type="status" value="NOT_ANNOTATED_CDS"/>
    <property type="molecule type" value="Genomic_DNA"/>
</dbReference>
<evidence type="ECO:0000256" key="7">
    <source>
        <dbReference type="ARBA" id="ARBA00022737"/>
    </source>
</evidence>